<keyword evidence="6" id="KW-1185">Reference proteome</keyword>
<dbReference type="SUPFAM" id="SSF53335">
    <property type="entry name" value="S-adenosyl-L-methionine-dependent methyltransferases"/>
    <property type="match status" value="1"/>
</dbReference>
<accession>A0A3Q7YGU1</accession>
<comment type="similarity">
    <text evidence="3">Belongs to the methyltransferase superfamily. ETFBKMT family.</text>
</comment>
<protein>
    <recommendedName>
        <fullName evidence="5">ETFB lysine methyltransferase</fullName>
    </recommendedName>
    <alternativeName>
        <fullName evidence="4">Protein N-lysine methyltransferase METTL20</fullName>
    </alternativeName>
</protein>
<organism evidence="6 7">
    <name type="scientific">Cicer arietinum</name>
    <name type="common">Chickpea</name>
    <name type="synonym">Garbanzo</name>
    <dbReference type="NCBI Taxonomy" id="3827"/>
    <lineage>
        <taxon>Eukaryota</taxon>
        <taxon>Viridiplantae</taxon>
        <taxon>Streptophyta</taxon>
        <taxon>Embryophyta</taxon>
        <taxon>Tracheophyta</taxon>
        <taxon>Spermatophyta</taxon>
        <taxon>Magnoliopsida</taxon>
        <taxon>eudicotyledons</taxon>
        <taxon>Gunneridae</taxon>
        <taxon>Pentapetalae</taxon>
        <taxon>rosids</taxon>
        <taxon>fabids</taxon>
        <taxon>Fabales</taxon>
        <taxon>Fabaceae</taxon>
        <taxon>Papilionoideae</taxon>
        <taxon>50 kb inversion clade</taxon>
        <taxon>NPAAA clade</taxon>
        <taxon>Hologalegina</taxon>
        <taxon>IRL clade</taxon>
        <taxon>Cicereae</taxon>
        <taxon>Cicer</taxon>
    </lineage>
</organism>
<dbReference type="GO" id="GO:0032259">
    <property type="term" value="P:methylation"/>
    <property type="evidence" value="ECO:0007669"/>
    <property type="project" value="UniProtKB-KW"/>
</dbReference>
<proteinExistence type="inferred from homology"/>
<dbReference type="Gene3D" id="3.40.50.150">
    <property type="entry name" value="Vaccinia Virus protein VP39"/>
    <property type="match status" value="2"/>
</dbReference>
<reference evidence="7" key="2">
    <citation type="submission" date="2025-08" db="UniProtKB">
        <authorList>
            <consortium name="RefSeq"/>
        </authorList>
    </citation>
    <scope>IDENTIFICATION</scope>
    <source>
        <tissue evidence="7">Etiolated seedlings</tissue>
    </source>
</reference>
<keyword evidence="1" id="KW-0489">Methyltransferase</keyword>
<dbReference type="STRING" id="3827.A0A3Q7YGU1"/>
<evidence type="ECO:0000256" key="5">
    <source>
        <dbReference type="ARBA" id="ARBA00042266"/>
    </source>
</evidence>
<dbReference type="OrthoDB" id="419617at2759"/>
<dbReference type="RefSeq" id="XP_027192830.1">
    <property type="nucleotide sequence ID" value="XM_027337029.1"/>
</dbReference>
<dbReference type="CDD" id="cd02440">
    <property type="entry name" value="AdoMet_MTases"/>
    <property type="match status" value="1"/>
</dbReference>
<dbReference type="PaxDb" id="3827-XP_004516591.1"/>
<dbReference type="PANTHER" id="PTHR43648:SF1">
    <property type="entry name" value="ELECTRON TRANSFER FLAVOPROTEIN BETA SUBUNIT LYSINE METHYLTRANSFERASE"/>
    <property type="match status" value="1"/>
</dbReference>
<name>A0A3Q7YGU1_CICAR</name>
<dbReference type="PANTHER" id="PTHR43648">
    <property type="entry name" value="ELECTRON TRANSFER FLAVOPROTEIN BETA SUBUNIT LYSINE METHYLTRANSFERASE"/>
    <property type="match status" value="1"/>
</dbReference>
<dbReference type="InterPro" id="IPR050078">
    <property type="entry name" value="Ribosomal_L11_MeTrfase_PrmA"/>
</dbReference>
<evidence type="ECO:0000256" key="4">
    <source>
        <dbReference type="ARBA" id="ARBA00041867"/>
    </source>
</evidence>
<evidence type="ECO:0000256" key="3">
    <source>
        <dbReference type="ARBA" id="ARBA00037932"/>
    </source>
</evidence>
<dbReference type="InterPro" id="IPR029063">
    <property type="entry name" value="SAM-dependent_MTases_sf"/>
</dbReference>
<gene>
    <name evidence="7" type="primary">LOC101496374</name>
</gene>
<dbReference type="Pfam" id="PF06325">
    <property type="entry name" value="PrmA"/>
    <property type="match status" value="2"/>
</dbReference>
<dbReference type="Proteomes" id="UP000087171">
    <property type="component" value="Chromosome Ca7"/>
</dbReference>
<sequence>MASWHFLKHLTYTLGAHSTTVLSRRLIRSSSPALSISSSLTFLSKHRHKVSYHCPSHNNNIPIKFRIHTAASSSTALPDKASTPYLSVLIHCPKDNADVLSEALLCFGASSVTMDQNDACQTLDEICITSIYPQEEDINLSISHAFDSIGFKEKPRYEIKAIEEEDWIKRSQESFRPVEVTKGLWVVPEWSTPTDVQATNIILNPGHAFGTGEHASTKLCLLLLHGCIKGGEYILDYGTGSGILAIAALKDRNSGRTIGVGCESQGLHYLSTSSKTCSATWSPHTIHAQLGHPSLTKLQKLFGAAFAVGIDVDSQAIESAYQNAALNNIGPDRMQLQLIASENSASLVGDWTSGVVQGENTREIQTVTGNNTYDVVIANILLNPLLENADQIISCAKPGAIIGLSGILSEQVHHILERYSPFLEGIEVSKMDDWACVSGRKSRNLDAC</sequence>
<dbReference type="AlphaFoldDB" id="A0A3Q7YGU1"/>
<keyword evidence="2" id="KW-0808">Transferase</keyword>
<evidence type="ECO:0000256" key="2">
    <source>
        <dbReference type="ARBA" id="ARBA00022679"/>
    </source>
</evidence>
<evidence type="ECO:0000313" key="7">
    <source>
        <dbReference type="RefSeq" id="XP_027192830.1"/>
    </source>
</evidence>
<dbReference type="GO" id="GO:0005739">
    <property type="term" value="C:mitochondrion"/>
    <property type="evidence" value="ECO:0007669"/>
    <property type="project" value="TreeGrafter"/>
</dbReference>
<evidence type="ECO:0000313" key="6">
    <source>
        <dbReference type="Proteomes" id="UP000087171"/>
    </source>
</evidence>
<reference evidence="6" key="1">
    <citation type="journal article" date="2013" name="Nat. Biotechnol.">
        <title>Draft genome sequence of chickpea (Cicer arietinum) provides a resource for trait improvement.</title>
        <authorList>
            <person name="Varshney R.K."/>
            <person name="Song C."/>
            <person name="Saxena R.K."/>
            <person name="Azam S."/>
            <person name="Yu S."/>
            <person name="Sharpe A.G."/>
            <person name="Cannon S."/>
            <person name="Baek J."/>
            <person name="Rosen B.D."/>
            <person name="Tar'an B."/>
            <person name="Millan T."/>
            <person name="Zhang X."/>
            <person name="Ramsay L.D."/>
            <person name="Iwata A."/>
            <person name="Wang Y."/>
            <person name="Nelson W."/>
            <person name="Farmer A.D."/>
            <person name="Gaur P.M."/>
            <person name="Soderlund C."/>
            <person name="Penmetsa R.V."/>
            <person name="Xu C."/>
            <person name="Bharti A.K."/>
            <person name="He W."/>
            <person name="Winter P."/>
            <person name="Zhao S."/>
            <person name="Hane J.K."/>
            <person name="Carrasquilla-Garcia N."/>
            <person name="Condie J.A."/>
            <person name="Upadhyaya H.D."/>
            <person name="Luo M.C."/>
            <person name="Thudi M."/>
            <person name="Gowda C.L."/>
            <person name="Singh N.P."/>
            <person name="Lichtenzveig J."/>
            <person name="Gali K.K."/>
            <person name="Rubio J."/>
            <person name="Nadarajan N."/>
            <person name="Dolezel J."/>
            <person name="Bansal K.C."/>
            <person name="Xu X."/>
            <person name="Edwards D."/>
            <person name="Zhang G."/>
            <person name="Kahl G."/>
            <person name="Gil J."/>
            <person name="Singh K.B."/>
            <person name="Datta S.K."/>
            <person name="Jackson S.A."/>
            <person name="Wang J."/>
            <person name="Cook D.R."/>
        </authorList>
    </citation>
    <scope>NUCLEOTIDE SEQUENCE [LARGE SCALE GENOMIC DNA]</scope>
    <source>
        <strain evidence="6">cv. CDC Frontier</strain>
    </source>
</reference>
<dbReference type="GO" id="GO:0016279">
    <property type="term" value="F:protein-lysine N-methyltransferase activity"/>
    <property type="evidence" value="ECO:0007669"/>
    <property type="project" value="TreeGrafter"/>
</dbReference>
<evidence type="ECO:0000256" key="1">
    <source>
        <dbReference type="ARBA" id="ARBA00022603"/>
    </source>
</evidence>